<feature type="region of interest" description="Disordered" evidence="1">
    <location>
        <begin position="66"/>
        <end position="91"/>
    </location>
</feature>
<proteinExistence type="predicted"/>
<sequence>MVKKTRKRTQLKKLKVGGVKFIKMNLQTQTQNPFNPNPKKKKKKKKKKVSEPSLSPSICFFFPETNPRPAPHPGRAPRLAPGPLPRALRPDDPAPLRSYALHPCPRSPACCACTLLLLHSAPSACTFPFAPLRPLRHRVCTPITPRFPCSAPPAALTLLLHLRPCSQPSMRQTCKMTSHSSFLGCSAGPVLASPDQRWKEKEEKLKGLDEE</sequence>
<accession>A0AAV5M3X8</accession>
<dbReference type="Proteomes" id="UP001054252">
    <property type="component" value="Unassembled WGS sequence"/>
</dbReference>
<feature type="compositionally biased region" description="Pro residues" evidence="1">
    <location>
        <begin position="66"/>
        <end position="84"/>
    </location>
</feature>
<gene>
    <name evidence="2" type="ORF">SLEP1_g51649</name>
</gene>
<evidence type="ECO:0000256" key="1">
    <source>
        <dbReference type="SAM" id="MobiDB-lite"/>
    </source>
</evidence>
<feature type="compositionally biased region" description="Polar residues" evidence="1">
    <location>
        <begin position="25"/>
        <end position="34"/>
    </location>
</feature>
<keyword evidence="3" id="KW-1185">Reference proteome</keyword>
<evidence type="ECO:0000313" key="3">
    <source>
        <dbReference type="Proteomes" id="UP001054252"/>
    </source>
</evidence>
<dbReference type="AlphaFoldDB" id="A0AAV5M3X8"/>
<reference evidence="2 3" key="1">
    <citation type="journal article" date="2021" name="Commun. Biol.">
        <title>The genome of Shorea leprosula (Dipterocarpaceae) highlights the ecological relevance of drought in aseasonal tropical rainforests.</title>
        <authorList>
            <person name="Ng K.K.S."/>
            <person name="Kobayashi M.J."/>
            <person name="Fawcett J.A."/>
            <person name="Hatakeyama M."/>
            <person name="Paape T."/>
            <person name="Ng C.H."/>
            <person name="Ang C.C."/>
            <person name="Tnah L.H."/>
            <person name="Lee C.T."/>
            <person name="Nishiyama T."/>
            <person name="Sese J."/>
            <person name="O'Brien M.J."/>
            <person name="Copetti D."/>
            <person name="Mohd Noor M.I."/>
            <person name="Ong R.C."/>
            <person name="Putra M."/>
            <person name="Sireger I.Z."/>
            <person name="Indrioko S."/>
            <person name="Kosugi Y."/>
            <person name="Izuno A."/>
            <person name="Isagi Y."/>
            <person name="Lee S.L."/>
            <person name="Shimizu K.K."/>
        </authorList>
    </citation>
    <scope>NUCLEOTIDE SEQUENCE [LARGE SCALE GENOMIC DNA]</scope>
    <source>
        <strain evidence="2">214</strain>
    </source>
</reference>
<name>A0AAV5M3X8_9ROSI</name>
<feature type="compositionally biased region" description="Basic residues" evidence="1">
    <location>
        <begin position="38"/>
        <end position="48"/>
    </location>
</feature>
<comment type="caution">
    <text evidence="2">The sequence shown here is derived from an EMBL/GenBank/DDBJ whole genome shotgun (WGS) entry which is preliminary data.</text>
</comment>
<protein>
    <submittedName>
        <fullName evidence="2">Uncharacterized protein</fullName>
    </submittedName>
</protein>
<feature type="region of interest" description="Disordered" evidence="1">
    <location>
        <begin position="25"/>
        <end position="53"/>
    </location>
</feature>
<evidence type="ECO:0000313" key="2">
    <source>
        <dbReference type="EMBL" id="GKV44465.1"/>
    </source>
</evidence>
<organism evidence="2 3">
    <name type="scientific">Rubroshorea leprosula</name>
    <dbReference type="NCBI Taxonomy" id="152421"/>
    <lineage>
        <taxon>Eukaryota</taxon>
        <taxon>Viridiplantae</taxon>
        <taxon>Streptophyta</taxon>
        <taxon>Embryophyta</taxon>
        <taxon>Tracheophyta</taxon>
        <taxon>Spermatophyta</taxon>
        <taxon>Magnoliopsida</taxon>
        <taxon>eudicotyledons</taxon>
        <taxon>Gunneridae</taxon>
        <taxon>Pentapetalae</taxon>
        <taxon>rosids</taxon>
        <taxon>malvids</taxon>
        <taxon>Malvales</taxon>
        <taxon>Dipterocarpaceae</taxon>
        <taxon>Rubroshorea</taxon>
    </lineage>
</organism>
<dbReference type="EMBL" id="BPVZ01000182">
    <property type="protein sequence ID" value="GKV44465.1"/>
    <property type="molecule type" value="Genomic_DNA"/>
</dbReference>